<dbReference type="GO" id="GO:0005576">
    <property type="term" value="C:extracellular region"/>
    <property type="evidence" value="ECO:0007669"/>
    <property type="project" value="TreeGrafter"/>
</dbReference>
<dbReference type="PANTHER" id="PTHR30582">
    <property type="entry name" value="L,D-TRANSPEPTIDASE"/>
    <property type="match status" value="1"/>
</dbReference>
<evidence type="ECO:0000256" key="7">
    <source>
        <dbReference type="SAM" id="SignalP"/>
    </source>
</evidence>
<dbReference type="RefSeq" id="WP_285761675.1">
    <property type="nucleotide sequence ID" value="NZ_BSQG01000011.1"/>
</dbReference>
<dbReference type="GO" id="GO:0008360">
    <property type="term" value="P:regulation of cell shape"/>
    <property type="evidence" value="ECO:0007669"/>
    <property type="project" value="UniProtKB-UniRule"/>
</dbReference>
<accession>A0A9W6PAI6</accession>
<name>A0A9W6PAI6_9ACTN</name>
<dbReference type="GO" id="GO:0071972">
    <property type="term" value="F:peptidoglycan L,D-transpeptidase activity"/>
    <property type="evidence" value="ECO:0007669"/>
    <property type="project" value="TreeGrafter"/>
</dbReference>
<dbReference type="GO" id="GO:0016740">
    <property type="term" value="F:transferase activity"/>
    <property type="evidence" value="ECO:0007669"/>
    <property type="project" value="UniProtKB-KW"/>
</dbReference>
<keyword evidence="5 6" id="KW-0961">Cell wall biogenesis/degradation</keyword>
<evidence type="ECO:0000256" key="6">
    <source>
        <dbReference type="PROSITE-ProRule" id="PRU01373"/>
    </source>
</evidence>
<feature type="active site" description="Nucleophile" evidence="6">
    <location>
        <position position="221"/>
    </location>
</feature>
<dbReference type="InterPro" id="IPR005490">
    <property type="entry name" value="LD_TPept_cat_dom"/>
</dbReference>
<comment type="pathway">
    <text evidence="1 6">Cell wall biogenesis; peptidoglycan biosynthesis.</text>
</comment>
<evidence type="ECO:0000256" key="1">
    <source>
        <dbReference type="ARBA" id="ARBA00004752"/>
    </source>
</evidence>
<dbReference type="PANTHER" id="PTHR30582:SF2">
    <property type="entry name" value="L,D-TRANSPEPTIDASE YCIB-RELATED"/>
    <property type="match status" value="1"/>
</dbReference>
<keyword evidence="7" id="KW-0732">Signal</keyword>
<evidence type="ECO:0000256" key="5">
    <source>
        <dbReference type="ARBA" id="ARBA00023316"/>
    </source>
</evidence>
<dbReference type="Pfam" id="PF03734">
    <property type="entry name" value="YkuD"/>
    <property type="match status" value="1"/>
</dbReference>
<reference evidence="9" key="1">
    <citation type="submission" date="2023-02" db="EMBL/GenBank/DDBJ databases">
        <title>Nocardiopsis ansamitocini NBRC 112285.</title>
        <authorList>
            <person name="Ichikawa N."/>
            <person name="Sato H."/>
            <person name="Tonouchi N."/>
        </authorList>
    </citation>
    <scope>NUCLEOTIDE SEQUENCE</scope>
    <source>
        <strain evidence="9">NBRC 112285</strain>
    </source>
</reference>
<evidence type="ECO:0000313" key="10">
    <source>
        <dbReference type="Proteomes" id="UP001165092"/>
    </source>
</evidence>
<evidence type="ECO:0000259" key="8">
    <source>
        <dbReference type="PROSITE" id="PS52029"/>
    </source>
</evidence>
<evidence type="ECO:0000256" key="2">
    <source>
        <dbReference type="ARBA" id="ARBA00022679"/>
    </source>
</evidence>
<dbReference type="EMBL" id="BSQG01000011">
    <property type="protein sequence ID" value="GLU50145.1"/>
    <property type="molecule type" value="Genomic_DNA"/>
</dbReference>
<keyword evidence="3 6" id="KW-0133">Cell shape</keyword>
<sequence>MPTNRFPRSAGAAAVRTVAGLLLALTLAACGAQSEAAPVEESARQGEELSVEIATVTGDGIDVHTEKGGGEVTTMASPNEYGAPLTFLVGATDGDWLNVLLPVRPNGSTGWVKAADVELVRTDQRLEVDLDEHRFTVYQGDEVMREGDIASGEEETPTPPGTYYFTELIKPPTDDTPYGAYAYGLSGFSPTLESFAGGPGQLAVHGTNEDDALGGPASHGCVRVTNADITWIAENLGLGTPVVIS</sequence>
<feature type="domain" description="L,D-TPase catalytic" evidence="8">
    <location>
        <begin position="124"/>
        <end position="245"/>
    </location>
</feature>
<keyword evidence="2" id="KW-0808">Transferase</keyword>
<protein>
    <recommendedName>
        <fullName evidence="8">L,D-TPase catalytic domain-containing protein</fullName>
    </recommendedName>
</protein>
<evidence type="ECO:0000256" key="3">
    <source>
        <dbReference type="ARBA" id="ARBA00022960"/>
    </source>
</evidence>
<dbReference type="Proteomes" id="UP001165092">
    <property type="component" value="Unassembled WGS sequence"/>
</dbReference>
<evidence type="ECO:0000256" key="4">
    <source>
        <dbReference type="ARBA" id="ARBA00022984"/>
    </source>
</evidence>
<keyword evidence="4 6" id="KW-0573">Peptidoglycan synthesis</keyword>
<feature type="active site" description="Proton donor/acceptor" evidence="6">
    <location>
        <position position="205"/>
    </location>
</feature>
<keyword evidence="10" id="KW-1185">Reference proteome</keyword>
<dbReference type="GO" id="GO:0071555">
    <property type="term" value="P:cell wall organization"/>
    <property type="evidence" value="ECO:0007669"/>
    <property type="project" value="UniProtKB-UniRule"/>
</dbReference>
<dbReference type="InterPro" id="IPR050979">
    <property type="entry name" value="LD-transpeptidase"/>
</dbReference>
<dbReference type="PROSITE" id="PS52029">
    <property type="entry name" value="LD_TPASE"/>
    <property type="match status" value="1"/>
</dbReference>
<dbReference type="AlphaFoldDB" id="A0A9W6PAI6"/>
<dbReference type="Gene3D" id="2.40.440.10">
    <property type="entry name" value="L,D-transpeptidase catalytic domain-like"/>
    <property type="match status" value="1"/>
</dbReference>
<proteinExistence type="predicted"/>
<dbReference type="InterPro" id="IPR038063">
    <property type="entry name" value="Transpep_catalytic_dom"/>
</dbReference>
<feature type="chain" id="PRO_5040964712" description="L,D-TPase catalytic domain-containing protein" evidence="7">
    <location>
        <begin position="37"/>
        <end position="245"/>
    </location>
</feature>
<feature type="signal peptide" evidence="7">
    <location>
        <begin position="1"/>
        <end position="36"/>
    </location>
</feature>
<gene>
    <name evidence="9" type="ORF">Nans01_44960</name>
</gene>
<comment type="caution">
    <text evidence="9">The sequence shown here is derived from an EMBL/GenBank/DDBJ whole genome shotgun (WGS) entry which is preliminary data.</text>
</comment>
<dbReference type="SUPFAM" id="SSF141523">
    <property type="entry name" value="L,D-transpeptidase catalytic domain-like"/>
    <property type="match status" value="1"/>
</dbReference>
<dbReference type="PROSITE" id="PS51257">
    <property type="entry name" value="PROKAR_LIPOPROTEIN"/>
    <property type="match status" value="1"/>
</dbReference>
<dbReference type="GO" id="GO:0018104">
    <property type="term" value="P:peptidoglycan-protein cross-linking"/>
    <property type="evidence" value="ECO:0007669"/>
    <property type="project" value="TreeGrafter"/>
</dbReference>
<dbReference type="CDD" id="cd16913">
    <property type="entry name" value="YkuD_like"/>
    <property type="match status" value="1"/>
</dbReference>
<organism evidence="9 10">
    <name type="scientific">Nocardiopsis ansamitocini</name>
    <dbReference type="NCBI Taxonomy" id="1670832"/>
    <lineage>
        <taxon>Bacteria</taxon>
        <taxon>Bacillati</taxon>
        <taxon>Actinomycetota</taxon>
        <taxon>Actinomycetes</taxon>
        <taxon>Streptosporangiales</taxon>
        <taxon>Nocardiopsidaceae</taxon>
        <taxon>Nocardiopsis</taxon>
    </lineage>
</organism>
<evidence type="ECO:0000313" key="9">
    <source>
        <dbReference type="EMBL" id="GLU50145.1"/>
    </source>
</evidence>